<dbReference type="InterPro" id="IPR000160">
    <property type="entry name" value="GGDEF_dom"/>
</dbReference>
<dbReference type="Proteomes" id="UP000467148">
    <property type="component" value="Chromosome"/>
</dbReference>
<proteinExistence type="predicted"/>
<protein>
    <recommendedName>
        <fullName evidence="6">GGDEF-domain containing protein</fullName>
    </recommendedName>
</protein>
<feature type="transmembrane region" description="Helical" evidence="1">
    <location>
        <begin position="103"/>
        <end position="122"/>
    </location>
</feature>
<evidence type="ECO:0000313" key="4">
    <source>
        <dbReference type="EMBL" id="BBY66936.1"/>
    </source>
</evidence>
<dbReference type="PANTHER" id="PTHR44757:SF2">
    <property type="entry name" value="BIOFILM ARCHITECTURE MAINTENANCE PROTEIN MBAA"/>
    <property type="match status" value="1"/>
</dbReference>
<feature type="domain" description="EAL" evidence="2">
    <location>
        <begin position="520"/>
        <end position="773"/>
    </location>
</feature>
<name>A0A7I7TFH9_9MYCO</name>
<feature type="transmembrane region" description="Helical" evidence="1">
    <location>
        <begin position="12"/>
        <end position="30"/>
    </location>
</feature>
<feature type="transmembrane region" description="Helical" evidence="1">
    <location>
        <begin position="229"/>
        <end position="248"/>
    </location>
</feature>
<dbReference type="EMBL" id="AP022596">
    <property type="protein sequence ID" value="BBY66936.1"/>
    <property type="molecule type" value="Genomic_DNA"/>
</dbReference>
<dbReference type="PROSITE" id="PS50887">
    <property type="entry name" value="GGDEF"/>
    <property type="match status" value="1"/>
</dbReference>
<dbReference type="SMART" id="SM00052">
    <property type="entry name" value="EAL"/>
    <property type="match status" value="1"/>
</dbReference>
<dbReference type="KEGG" id="mhev:MHEL_51790"/>
<feature type="transmembrane region" description="Helical" evidence="1">
    <location>
        <begin position="202"/>
        <end position="223"/>
    </location>
</feature>
<evidence type="ECO:0008006" key="6">
    <source>
        <dbReference type="Google" id="ProtNLM"/>
    </source>
</evidence>
<organism evidence="4 5">
    <name type="scientific">Mycolicibacterium helvum</name>
    <dbReference type="NCBI Taxonomy" id="1534349"/>
    <lineage>
        <taxon>Bacteria</taxon>
        <taxon>Bacillati</taxon>
        <taxon>Actinomycetota</taxon>
        <taxon>Actinomycetes</taxon>
        <taxon>Mycobacteriales</taxon>
        <taxon>Mycobacteriaceae</taxon>
        <taxon>Mycolicibacterium</taxon>
    </lineage>
</organism>
<feature type="transmembrane region" description="Helical" evidence="1">
    <location>
        <begin position="134"/>
        <end position="152"/>
    </location>
</feature>
<dbReference type="Gene3D" id="3.30.70.270">
    <property type="match status" value="1"/>
</dbReference>
<evidence type="ECO:0000259" key="2">
    <source>
        <dbReference type="PROSITE" id="PS50883"/>
    </source>
</evidence>
<dbReference type="Pfam" id="PF00990">
    <property type="entry name" value="GGDEF"/>
    <property type="match status" value="1"/>
</dbReference>
<dbReference type="InterPro" id="IPR001633">
    <property type="entry name" value="EAL_dom"/>
</dbReference>
<sequence>MHMLHTSGRATFGATSAGAGLLALTAFALWDTPADSTVTAVRFALLLAAVAATVATLRAATLTGGVIRAAWLSLAFGLGGFAVGIGARAWYALAGHTTAFSPAADLIRALLPAGACAALLLLSTGLSTTTRIRVLLDGVVVAGSIVIVLWAQVLGDIDRSQAAEPVPLAASMTYPILDAVVITVAVLVYLHAQPGQRMTIGLIALASLCIALTNDVVIHLFAARKTLDYQIVTVGWLAGLLLCIAAAVTGPSHARRDTVIARPPSPASVFLPFVPVAAASAVATFSEPPDDGVRGPLATAGALLIIAFLARQLIVVAENRRLFTAVTRQALRDPLTGLANRAVFVDRVGHAMQIRHRDGSSVGVMALDLDDFKMVNDTLGHGAGDVLLMLVAERLVATVRTGDTVARFGGDEFAVLIEGSPGQAQVIANRVAEAFDRPFVLGDRELIARPSFGLALAERDDHEITTAELLKRAAIALDAAKTSRVAGVHTFAPEMEAEFFGTGTTHSDSGSGADGERTHGVQLLGELRRAIDQGELALVYQPKVDLRTLEIVAVEALVRWPHPRRGVLAPDEFLPLVRRHGLMGAVTDLVVNKALDGARRWHTSGFDVPVAVNVSAPSLTTLRLVATVAAALAARGLDSSSLIIEITEDFLLNGPEQTKLVLHDLRACGIRIAIDDFGSGYSSLSYLRDLPIDHVKLNRHFIAPVTNDPRAAAVVRAVMNLAHELGMATVAEGIERRDTLEQLREYRCDFGQGYYFSRPKELDELLPMLANPPWLSSTGRSH</sequence>
<evidence type="ECO:0000313" key="5">
    <source>
        <dbReference type="Proteomes" id="UP000467148"/>
    </source>
</evidence>
<gene>
    <name evidence="4" type="ORF">MHEL_51790</name>
</gene>
<keyword evidence="1" id="KW-0812">Transmembrane</keyword>
<dbReference type="PROSITE" id="PS50883">
    <property type="entry name" value="EAL"/>
    <property type="match status" value="1"/>
</dbReference>
<dbReference type="SMART" id="SM00267">
    <property type="entry name" value="GGDEF"/>
    <property type="match status" value="1"/>
</dbReference>
<dbReference type="SUPFAM" id="SSF55073">
    <property type="entry name" value="Nucleotide cyclase"/>
    <property type="match status" value="1"/>
</dbReference>
<dbReference type="InterPro" id="IPR035919">
    <property type="entry name" value="EAL_sf"/>
</dbReference>
<feature type="transmembrane region" description="Helical" evidence="1">
    <location>
        <begin position="297"/>
        <end position="317"/>
    </location>
</feature>
<evidence type="ECO:0000256" key="1">
    <source>
        <dbReference type="SAM" id="Phobius"/>
    </source>
</evidence>
<dbReference type="CDD" id="cd01948">
    <property type="entry name" value="EAL"/>
    <property type="match status" value="1"/>
</dbReference>
<dbReference type="InterPro" id="IPR029787">
    <property type="entry name" value="Nucleotide_cyclase"/>
</dbReference>
<keyword evidence="1" id="KW-1133">Transmembrane helix</keyword>
<keyword evidence="1" id="KW-0472">Membrane</keyword>
<feature type="transmembrane region" description="Helical" evidence="1">
    <location>
        <begin position="269"/>
        <end position="285"/>
    </location>
</feature>
<dbReference type="InterPro" id="IPR052155">
    <property type="entry name" value="Biofilm_reg_signaling"/>
</dbReference>
<feature type="domain" description="GGDEF" evidence="3">
    <location>
        <begin position="360"/>
        <end position="496"/>
    </location>
</feature>
<dbReference type="SUPFAM" id="SSF141868">
    <property type="entry name" value="EAL domain-like"/>
    <property type="match status" value="1"/>
</dbReference>
<keyword evidence="5" id="KW-1185">Reference proteome</keyword>
<dbReference type="PANTHER" id="PTHR44757">
    <property type="entry name" value="DIGUANYLATE CYCLASE DGCP"/>
    <property type="match status" value="1"/>
</dbReference>
<dbReference type="AlphaFoldDB" id="A0A7I7TFH9"/>
<dbReference type="CDD" id="cd01949">
    <property type="entry name" value="GGDEF"/>
    <property type="match status" value="1"/>
</dbReference>
<dbReference type="InterPro" id="IPR043128">
    <property type="entry name" value="Rev_trsase/Diguanyl_cyclase"/>
</dbReference>
<dbReference type="NCBIfam" id="TIGR00254">
    <property type="entry name" value="GGDEF"/>
    <property type="match status" value="1"/>
</dbReference>
<evidence type="ECO:0000259" key="3">
    <source>
        <dbReference type="PROSITE" id="PS50887"/>
    </source>
</evidence>
<feature type="transmembrane region" description="Helical" evidence="1">
    <location>
        <begin position="172"/>
        <end position="190"/>
    </location>
</feature>
<dbReference type="Gene3D" id="3.20.20.450">
    <property type="entry name" value="EAL domain"/>
    <property type="match status" value="1"/>
</dbReference>
<feature type="transmembrane region" description="Helical" evidence="1">
    <location>
        <begin position="69"/>
        <end position="91"/>
    </location>
</feature>
<reference evidence="4 5" key="1">
    <citation type="journal article" date="2019" name="Emerg. Microbes Infect.">
        <title>Comprehensive subspecies identification of 175 nontuberculous mycobacteria species based on 7547 genomic profiles.</title>
        <authorList>
            <person name="Matsumoto Y."/>
            <person name="Kinjo T."/>
            <person name="Motooka D."/>
            <person name="Nabeya D."/>
            <person name="Jung N."/>
            <person name="Uechi K."/>
            <person name="Horii T."/>
            <person name="Iida T."/>
            <person name="Fujita J."/>
            <person name="Nakamura S."/>
        </authorList>
    </citation>
    <scope>NUCLEOTIDE SEQUENCE [LARGE SCALE GENOMIC DNA]</scope>
    <source>
        <strain evidence="4 5">JCM 30396</strain>
    </source>
</reference>
<accession>A0A7I7TFH9</accession>
<dbReference type="Pfam" id="PF00563">
    <property type="entry name" value="EAL"/>
    <property type="match status" value="1"/>
</dbReference>
<feature type="transmembrane region" description="Helical" evidence="1">
    <location>
        <begin position="36"/>
        <end position="57"/>
    </location>
</feature>